<reference evidence="4" key="1">
    <citation type="journal article" date="2014" name="FEMS Microbiol. Lett.">
        <title>Draft Genomic DNA Sequence of the Facultatively Methylotrophic Bacterium Acidomonas methanolica type strain MB58.</title>
        <authorList>
            <person name="Higashiura N."/>
            <person name="Hadano H."/>
            <person name="Hirakawa H."/>
            <person name="Matsutani M."/>
            <person name="Takabe S."/>
            <person name="Matsushita K."/>
            <person name="Azuma Y."/>
        </authorList>
    </citation>
    <scope>NUCLEOTIDE SEQUENCE [LARGE SCALE GENOMIC DNA]</scope>
    <source>
        <strain evidence="4">MB58</strain>
    </source>
</reference>
<evidence type="ECO:0000256" key="2">
    <source>
        <dbReference type="HAMAP-Rule" id="MF_00758"/>
    </source>
</evidence>
<dbReference type="PANTHER" id="PTHR30327:SF1">
    <property type="entry name" value="UPF0301 PROTEIN YQGE"/>
    <property type="match status" value="1"/>
</dbReference>
<dbReference type="EMBL" id="BAND01000032">
    <property type="protein sequence ID" value="GAJ28627.1"/>
    <property type="molecule type" value="Genomic_DNA"/>
</dbReference>
<dbReference type="AlphaFoldDB" id="A0A023D3B1"/>
<dbReference type="Gene3D" id="3.40.1740.10">
    <property type="entry name" value="VC0467-like"/>
    <property type="match status" value="1"/>
</dbReference>
<dbReference type="RefSeq" id="WP_042057450.1">
    <property type="nucleotide sequence ID" value="NZ_BAND01000032.1"/>
</dbReference>
<evidence type="ECO:0000256" key="1">
    <source>
        <dbReference type="ARBA" id="ARBA00009600"/>
    </source>
</evidence>
<comment type="similarity">
    <text evidence="1 2">Belongs to the UPF0301 (AlgH) family.</text>
</comment>
<organism evidence="3 4">
    <name type="scientific">Acidomonas methanolica NBRC 104435</name>
    <dbReference type="NCBI Taxonomy" id="1231351"/>
    <lineage>
        <taxon>Bacteria</taxon>
        <taxon>Pseudomonadati</taxon>
        <taxon>Pseudomonadota</taxon>
        <taxon>Alphaproteobacteria</taxon>
        <taxon>Acetobacterales</taxon>
        <taxon>Acetobacteraceae</taxon>
        <taxon>Acidomonas</taxon>
    </lineage>
</organism>
<evidence type="ECO:0000313" key="4">
    <source>
        <dbReference type="Proteomes" id="UP000019760"/>
    </source>
</evidence>
<sequence length="205" mass="21794">MTARSSDTPVPDNSDAAPDADSLAGLLLVASPSLSDTEFARSVIYLCLHTAESGAMGVIVNKRQAQPGQDALFEQLGIEPTPPRRRIGICNGGPLDPHRGFVLHSADWSGKDSIAINEDTRLSADLDVLRRIAAGEGPRRALLALGHAAWEAGQLENELIHGNAWFVVQPTSELIFGADHGAKWRRALASLDLDPLAMPDAVGHA</sequence>
<gene>
    <name evidence="3" type="ORF">Amme_032_005</name>
</gene>
<dbReference type="SUPFAM" id="SSF143456">
    <property type="entry name" value="VC0467-like"/>
    <property type="match status" value="1"/>
</dbReference>
<dbReference type="GO" id="GO:0005829">
    <property type="term" value="C:cytosol"/>
    <property type="evidence" value="ECO:0007669"/>
    <property type="project" value="TreeGrafter"/>
</dbReference>
<dbReference type="Pfam" id="PF02622">
    <property type="entry name" value="DUF179"/>
    <property type="match status" value="1"/>
</dbReference>
<evidence type="ECO:0000313" key="3">
    <source>
        <dbReference type="EMBL" id="GAJ28627.1"/>
    </source>
</evidence>
<keyword evidence="4" id="KW-1185">Reference proteome</keyword>
<dbReference type="HAMAP" id="MF_00758">
    <property type="entry name" value="UPF0301"/>
    <property type="match status" value="1"/>
</dbReference>
<dbReference type="Proteomes" id="UP000019760">
    <property type="component" value="Unassembled WGS sequence"/>
</dbReference>
<comment type="caution">
    <text evidence="3">The sequence shown here is derived from an EMBL/GenBank/DDBJ whole genome shotgun (WGS) entry which is preliminary data.</text>
</comment>
<name>A0A023D3B1_ACIMT</name>
<protein>
    <recommendedName>
        <fullName evidence="2">UPF0301 protein Amme_032_005</fullName>
    </recommendedName>
</protein>
<dbReference type="PANTHER" id="PTHR30327">
    <property type="entry name" value="UNCHARACTERIZED PROTEIN YQGE"/>
    <property type="match status" value="1"/>
</dbReference>
<dbReference type="OrthoDB" id="9807486at2"/>
<proteinExistence type="inferred from homology"/>
<accession>A0A023D3B1</accession>
<dbReference type="InterPro" id="IPR003774">
    <property type="entry name" value="AlgH-like"/>
</dbReference>
<reference evidence="3 4" key="2">
    <citation type="journal article" date="2014" name="FEMS Microbiol. Lett.">
        <title>Draft genomic DNA sequence of the facultatively methylotrophic bacterium Acidomonas methanolica type strain MB58.</title>
        <authorList>
            <person name="Higashiura N."/>
            <person name="Hadano H."/>
            <person name="Hirakawa H."/>
            <person name="Matsutani M."/>
            <person name="Takabe S."/>
            <person name="Matsushita K."/>
            <person name="Azuma Y."/>
        </authorList>
    </citation>
    <scope>NUCLEOTIDE SEQUENCE [LARGE SCALE GENOMIC DNA]</scope>
    <source>
        <strain evidence="3 4">MB58</strain>
    </source>
</reference>